<dbReference type="AlphaFoldDB" id="A0A1F6V1T4"/>
<evidence type="ECO:0000256" key="1">
    <source>
        <dbReference type="SAM" id="MobiDB-lite"/>
    </source>
</evidence>
<protein>
    <recommendedName>
        <fullName evidence="4">Cytoplasmic protein</fullName>
    </recommendedName>
</protein>
<organism evidence="2 3">
    <name type="scientific">Candidatus Muproteobacteria bacterium RBG_16_60_9</name>
    <dbReference type="NCBI Taxonomy" id="1817755"/>
    <lineage>
        <taxon>Bacteria</taxon>
        <taxon>Pseudomonadati</taxon>
        <taxon>Pseudomonadota</taxon>
        <taxon>Candidatus Muproteobacteria</taxon>
    </lineage>
</organism>
<dbReference type="EMBL" id="MFSP01000155">
    <property type="protein sequence ID" value="OGI63394.1"/>
    <property type="molecule type" value="Genomic_DNA"/>
</dbReference>
<gene>
    <name evidence="2" type="ORF">A2W18_08745</name>
</gene>
<comment type="caution">
    <text evidence="2">The sequence shown here is derived from an EMBL/GenBank/DDBJ whole genome shotgun (WGS) entry which is preliminary data.</text>
</comment>
<reference evidence="2 3" key="1">
    <citation type="journal article" date="2016" name="Nat. Commun.">
        <title>Thousands of microbial genomes shed light on interconnected biogeochemical processes in an aquifer system.</title>
        <authorList>
            <person name="Anantharaman K."/>
            <person name="Brown C.T."/>
            <person name="Hug L.A."/>
            <person name="Sharon I."/>
            <person name="Castelle C.J."/>
            <person name="Probst A.J."/>
            <person name="Thomas B.C."/>
            <person name="Singh A."/>
            <person name="Wilkins M.J."/>
            <person name="Karaoz U."/>
            <person name="Brodie E.L."/>
            <person name="Williams K.H."/>
            <person name="Hubbard S.S."/>
            <person name="Banfield J.F."/>
        </authorList>
    </citation>
    <scope>NUCLEOTIDE SEQUENCE [LARGE SCALE GENOMIC DNA]</scope>
</reference>
<feature type="compositionally biased region" description="Gly residues" evidence="1">
    <location>
        <begin position="115"/>
        <end position="134"/>
    </location>
</feature>
<proteinExistence type="predicted"/>
<evidence type="ECO:0000313" key="2">
    <source>
        <dbReference type="EMBL" id="OGI63394.1"/>
    </source>
</evidence>
<feature type="region of interest" description="Disordered" evidence="1">
    <location>
        <begin position="104"/>
        <end position="134"/>
    </location>
</feature>
<dbReference type="Proteomes" id="UP000179076">
    <property type="component" value="Unassembled WGS sequence"/>
</dbReference>
<evidence type="ECO:0000313" key="3">
    <source>
        <dbReference type="Proteomes" id="UP000179076"/>
    </source>
</evidence>
<name>A0A1F6V1T4_9PROT</name>
<accession>A0A1F6V1T4</accession>
<evidence type="ECO:0008006" key="4">
    <source>
        <dbReference type="Google" id="ProtNLM"/>
    </source>
</evidence>
<sequence>MIDTPQNRTPEPEMDPKSLYREEIFTDRKMGTIRRLIPVKDDGATDTARSTLYIGEAQIMTPMGTLPLNFEIPAQSLQEAIAKFGPATKKAIEHAMQELKEMRRQASSSIVIPQGGAGPLGPGGLPGGGKIKLP</sequence>